<dbReference type="Proteomes" id="UP001153076">
    <property type="component" value="Unassembled WGS sequence"/>
</dbReference>
<accession>A0A9Q1JJT6</accession>
<keyword evidence="3" id="KW-1185">Reference proteome</keyword>
<name>A0A9Q1JJT6_9CARY</name>
<evidence type="ECO:0000313" key="2">
    <source>
        <dbReference type="EMBL" id="KAJ8428237.1"/>
    </source>
</evidence>
<dbReference type="EMBL" id="JAKOGI010001038">
    <property type="protein sequence ID" value="KAJ8428237.1"/>
    <property type="molecule type" value="Genomic_DNA"/>
</dbReference>
<protein>
    <submittedName>
        <fullName evidence="2">Uncharacterized protein</fullName>
    </submittedName>
</protein>
<evidence type="ECO:0000256" key="1">
    <source>
        <dbReference type="SAM" id="MobiDB-lite"/>
    </source>
</evidence>
<feature type="compositionally biased region" description="Basic residues" evidence="1">
    <location>
        <begin position="164"/>
        <end position="176"/>
    </location>
</feature>
<dbReference type="OrthoDB" id="1752268at2759"/>
<feature type="region of interest" description="Disordered" evidence="1">
    <location>
        <begin position="112"/>
        <end position="184"/>
    </location>
</feature>
<gene>
    <name evidence="2" type="ORF">Cgig2_009952</name>
</gene>
<organism evidence="2 3">
    <name type="scientific">Carnegiea gigantea</name>
    <dbReference type="NCBI Taxonomy" id="171969"/>
    <lineage>
        <taxon>Eukaryota</taxon>
        <taxon>Viridiplantae</taxon>
        <taxon>Streptophyta</taxon>
        <taxon>Embryophyta</taxon>
        <taxon>Tracheophyta</taxon>
        <taxon>Spermatophyta</taxon>
        <taxon>Magnoliopsida</taxon>
        <taxon>eudicotyledons</taxon>
        <taxon>Gunneridae</taxon>
        <taxon>Pentapetalae</taxon>
        <taxon>Caryophyllales</taxon>
        <taxon>Cactineae</taxon>
        <taxon>Cactaceae</taxon>
        <taxon>Cactoideae</taxon>
        <taxon>Echinocereeae</taxon>
        <taxon>Carnegiea</taxon>
    </lineage>
</organism>
<evidence type="ECO:0000313" key="3">
    <source>
        <dbReference type="Proteomes" id="UP001153076"/>
    </source>
</evidence>
<sequence length="184" mass="20340">MLGGPLKLSKLYETITPSRGGGGDRNCCNPEEKKDNDANCNTEIIATIVRGIDDNELNTRYQKAHIWKLSEVMATRELKSAVGPTMAFGLEDLHPLQTPHNDDLVIQLKIATTMEGKTPHRRDVSTKQDRKEGGHNSNSSTFGLGKRARKALPGTHLQSGAHTPRPRLPKVNHSNRQRSQSSDK</sequence>
<proteinExistence type="predicted"/>
<dbReference type="AlphaFoldDB" id="A0A9Q1JJT6"/>
<comment type="caution">
    <text evidence="2">The sequence shown here is derived from an EMBL/GenBank/DDBJ whole genome shotgun (WGS) entry which is preliminary data.</text>
</comment>
<reference evidence="2" key="1">
    <citation type="submission" date="2022-04" db="EMBL/GenBank/DDBJ databases">
        <title>Carnegiea gigantea Genome sequencing and assembly v2.</title>
        <authorList>
            <person name="Copetti D."/>
            <person name="Sanderson M.J."/>
            <person name="Burquez A."/>
            <person name="Wojciechowski M.F."/>
        </authorList>
    </citation>
    <scope>NUCLEOTIDE SEQUENCE</scope>
    <source>
        <strain evidence="2">SGP5-SGP5p</strain>
        <tissue evidence="2">Aerial part</tissue>
    </source>
</reference>
<feature type="compositionally biased region" description="Basic and acidic residues" evidence="1">
    <location>
        <begin position="117"/>
        <end position="134"/>
    </location>
</feature>